<protein>
    <submittedName>
        <fullName evidence="2">Uncharacterized protein</fullName>
    </submittedName>
</protein>
<evidence type="ECO:0000256" key="1">
    <source>
        <dbReference type="SAM" id="SignalP"/>
    </source>
</evidence>
<sequence length="145" mass="15801">MKKMNKSLAVTAFGAILAVSAMGSAFAAEADTTLTQEATAKPFALHKERGINFEQLAAEKGITVDELKAQMEQEREAKLEQMAAEKGITVDELKEQMKERGTKGKFGQGALDLEQLAAEKGITVDELKAQMEQERKAKLDKLASE</sequence>
<evidence type="ECO:0000313" key="3">
    <source>
        <dbReference type="Proteomes" id="UP000266177"/>
    </source>
</evidence>
<organism evidence="2 3">
    <name type="scientific">Paenibacillus thiaminolyticus</name>
    <name type="common">Bacillus thiaminolyticus</name>
    <dbReference type="NCBI Taxonomy" id="49283"/>
    <lineage>
        <taxon>Bacteria</taxon>
        <taxon>Bacillati</taxon>
        <taxon>Bacillota</taxon>
        <taxon>Bacilli</taxon>
        <taxon>Bacillales</taxon>
        <taxon>Paenibacillaceae</taxon>
        <taxon>Paenibacillus</taxon>
    </lineage>
</organism>
<proteinExistence type="predicted"/>
<name>A0A3A3GA51_PANTH</name>
<gene>
    <name evidence="2" type="ORF">DQX05_26150</name>
</gene>
<keyword evidence="1" id="KW-0732">Signal</keyword>
<feature type="signal peptide" evidence="1">
    <location>
        <begin position="1"/>
        <end position="27"/>
    </location>
</feature>
<dbReference type="Proteomes" id="UP000266177">
    <property type="component" value="Unassembled WGS sequence"/>
</dbReference>
<dbReference type="AlphaFoldDB" id="A0A3A3GA51"/>
<accession>A0A3A3GA51</accession>
<evidence type="ECO:0000313" key="2">
    <source>
        <dbReference type="EMBL" id="RJG19147.1"/>
    </source>
</evidence>
<comment type="caution">
    <text evidence="2">The sequence shown here is derived from an EMBL/GenBank/DDBJ whole genome shotgun (WGS) entry which is preliminary data.</text>
</comment>
<dbReference type="RefSeq" id="WP_119796247.1">
    <property type="nucleotide sequence ID" value="NZ_QYZD01000039.1"/>
</dbReference>
<feature type="chain" id="PRO_5017471967" evidence="1">
    <location>
        <begin position="28"/>
        <end position="145"/>
    </location>
</feature>
<reference evidence="2 3" key="1">
    <citation type="submission" date="2018-09" db="EMBL/GenBank/DDBJ databases">
        <title>Paenibacillus SK2017-BO5.</title>
        <authorList>
            <person name="Piskunova J.V."/>
            <person name="Dubiley S.A."/>
            <person name="Severinov K.V."/>
        </authorList>
    </citation>
    <scope>NUCLEOTIDE SEQUENCE [LARGE SCALE GENOMIC DNA]</scope>
    <source>
        <strain evidence="2 3">BO5</strain>
    </source>
</reference>
<dbReference type="EMBL" id="QYZD01000039">
    <property type="protein sequence ID" value="RJG19147.1"/>
    <property type="molecule type" value="Genomic_DNA"/>
</dbReference>
<dbReference type="OrthoDB" id="2736189at2"/>